<dbReference type="Pfam" id="PF01650">
    <property type="entry name" value="Peptidase_C13"/>
    <property type="match status" value="1"/>
</dbReference>
<evidence type="ECO:0008006" key="7">
    <source>
        <dbReference type="Google" id="ProtNLM"/>
    </source>
</evidence>
<evidence type="ECO:0000256" key="1">
    <source>
        <dbReference type="ARBA" id="ARBA00004613"/>
    </source>
</evidence>
<dbReference type="GO" id="GO:0006508">
    <property type="term" value="P:proteolysis"/>
    <property type="evidence" value="ECO:0007669"/>
    <property type="project" value="InterPro"/>
</dbReference>
<evidence type="ECO:0000256" key="2">
    <source>
        <dbReference type="ARBA" id="ARBA00022525"/>
    </source>
</evidence>
<protein>
    <recommendedName>
        <fullName evidence="7">EF-hand domain-containing protein</fullName>
    </recommendedName>
</protein>
<dbReference type="Gene3D" id="3.40.50.1460">
    <property type="match status" value="1"/>
</dbReference>
<gene>
    <name evidence="6" type="ORF">S12H4_18741</name>
</gene>
<dbReference type="InterPro" id="IPR059100">
    <property type="entry name" value="TSP3_bac"/>
</dbReference>
<dbReference type="InterPro" id="IPR053180">
    <property type="entry name" value="Ca-binding_acidic-repeat"/>
</dbReference>
<dbReference type="InterPro" id="IPR028974">
    <property type="entry name" value="TSP_type-3_rpt"/>
</dbReference>
<dbReference type="AlphaFoldDB" id="X1TF24"/>
<name>X1TF24_9ZZZZ</name>
<dbReference type="GO" id="GO:0005509">
    <property type="term" value="F:calcium ion binding"/>
    <property type="evidence" value="ECO:0007669"/>
    <property type="project" value="InterPro"/>
</dbReference>
<dbReference type="GO" id="GO:0008233">
    <property type="term" value="F:peptidase activity"/>
    <property type="evidence" value="ECO:0007669"/>
    <property type="project" value="InterPro"/>
</dbReference>
<dbReference type="PANTHER" id="PTHR37467">
    <property type="entry name" value="EXPORTED CALCIUM-BINDING GLYCOPROTEIN-RELATED"/>
    <property type="match status" value="1"/>
</dbReference>
<feature type="non-terminal residue" evidence="6">
    <location>
        <position position="1"/>
    </location>
</feature>
<accession>X1TF24</accession>
<dbReference type="EMBL" id="BARW01009290">
    <property type="protein sequence ID" value="GAI78629.1"/>
    <property type="molecule type" value="Genomic_DNA"/>
</dbReference>
<dbReference type="SUPFAM" id="SSF103647">
    <property type="entry name" value="TSP type-3 repeat"/>
    <property type="match status" value="1"/>
</dbReference>
<comment type="subcellular location">
    <subcellularLocation>
        <location evidence="1">Secreted</location>
    </subcellularLocation>
</comment>
<sequence length="317" mass="34234">SNPSSYYLDTLLDSKLDSLNCNNIYTIVDACNSGGLIPESQDTDRLIMTACGDGQVSYEDSNLQQGIFTHYLLNSLNNANDQNSDGVISLEECFSYISSGTRSYTAGYGPGYQCNPQLSDGIAGQAVLYPSIGSVYTNRVDNKLYYSFYLYGHGTLKTLNLTVCSLSPTVTFKTEEIKYQLVSPTGFGYYSGVIELEEGYVAGGIQLLAEVEGYGLVTINLRHGDSDGDGLTDFFEIFDGNGLDPTLNDTDGDGLLDGEELNTYNTDPLNADSDSDGLLDGEEVNTYGTNPLLVDSDSDGLLDGEEVNTYGQVNYKG</sequence>
<organism evidence="6">
    <name type="scientific">marine sediment metagenome</name>
    <dbReference type="NCBI Taxonomy" id="412755"/>
    <lineage>
        <taxon>unclassified sequences</taxon>
        <taxon>metagenomes</taxon>
        <taxon>ecological metagenomes</taxon>
    </lineage>
</organism>
<evidence type="ECO:0000256" key="4">
    <source>
        <dbReference type="ARBA" id="ARBA00022837"/>
    </source>
</evidence>
<dbReference type="PROSITE" id="PS00018">
    <property type="entry name" value="EF_HAND_1"/>
    <property type="match status" value="2"/>
</dbReference>
<keyword evidence="4" id="KW-0106">Calcium</keyword>
<reference evidence="6" key="1">
    <citation type="journal article" date="2014" name="Front. Microbiol.">
        <title>High frequency of phylogenetically diverse reductive dehalogenase-homologous genes in deep subseafloor sedimentary metagenomes.</title>
        <authorList>
            <person name="Kawai M."/>
            <person name="Futagami T."/>
            <person name="Toyoda A."/>
            <person name="Takaki Y."/>
            <person name="Nishi S."/>
            <person name="Hori S."/>
            <person name="Arai W."/>
            <person name="Tsubouchi T."/>
            <person name="Morono Y."/>
            <person name="Uchiyama I."/>
            <person name="Ito T."/>
            <person name="Fujiyama A."/>
            <person name="Inagaki F."/>
            <person name="Takami H."/>
        </authorList>
    </citation>
    <scope>NUCLEOTIDE SEQUENCE</scope>
    <source>
        <strain evidence="6">Expedition CK06-06</strain>
    </source>
</reference>
<dbReference type="InterPro" id="IPR001096">
    <property type="entry name" value="Peptidase_C13"/>
</dbReference>
<evidence type="ECO:0000256" key="5">
    <source>
        <dbReference type="SAM" id="MobiDB-lite"/>
    </source>
</evidence>
<proteinExistence type="predicted"/>
<dbReference type="Gene3D" id="4.10.1080.10">
    <property type="entry name" value="TSP type-3 repeat"/>
    <property type="match status" value="1"/>
</dbReference>
<feature type="non-terminal residue" evidence="6">
    <location>
        <position position="317"/>
    </location>
</feature>
<evidence type="ECO:0000256" key="3">
    <source>
        <dbReference type="ARBA" id="ARBA00022729"/>
    </source>
</evidence>
<feature type="compositionally biased region" description="Acidic residues" evidence="5">
    <location>
        <begin position="273"/>
        <end position="282"/>
    </location>
</feature>
<dbReference type="PANTHER" id="PTHR37467:SF1">
    <property type="entry name" value="EXPORTED CALCIUM-BINDING GLYCOPROTEIN"/>
    <property type="match status" value="1"/>
</dbReference>
<feature type="region of interest" description="Disordered" evidence="5">
    <location>
        <begin position="263"/>
        <end position="282"/>
    </location>
</feature>
<comment type="caution">
    <text evidence="6">The sequence shown here is derived from an EMBL/GenBank/DDBJ whole genome shotgun (WGS) entry which is preliminary data.</text>
</comment>
<keyword evidence="3" id="KW-0732">Signal</keyword>
<keyword evidence="2" id="KW-0964">Secreted</keyword>
<dbReference type="Pfam" id="PF18884">
    <property type="entry name" value="TSP3_bac"/>
    <property type="match status" value="4"/>
</dbReference>
<evidence type="ECO:0000313" key="6">
    <source>
        <dbReference type="EMBL" id="GAI78629.1"/>
    </source>
</evidence>
<dbReference type="InterPro" id="IPR018247">
    <property type="entry name" value="EF_Hand_1_Ca_BS"/>
</dbReference>